<dbReference type="EMBL" id="JH795858">
    <property type="protein sequence ID" value="EJU04105.1"/>
    <property type="molecule type" value="Genomic_DNA"/>
</dbReference>
<feature type="non-terminal residue" evidence="5">
    <location>
        <position position="290"/>
    </location>
</feature>
<name>M5G7D9_DACPD</name>
<evidence type="ECO:0000256" key="4">
    <source>
        <dbReference type="SAM" id="MobiDB-lite"/>
    </source>
</evidence>
<dbReference type="InterPro" id="IPR005343">
    <property type="entry name" value="Noc2"/>
</dbReference>
<dbReference type="Proteomes" id="UP000030653">
    <property type="component" value="Unassembled WGS sequence"/>
</dbReference>
<dbReference type="STRING" id="1858805.M5G7D9"/>
<evidence type="ECO:0000256" key="3">
    <source>
        <dbReference type="ARBA" id="ARBA00023242"/>
    </source>
</evidence>
<dbReference type="GO" id="GO:0030691">
    <property type="term" value="C:Noc2p-Noc3p complex"/>
    <property type="evidence" value="ECO:0007669"/>
    <property type="project" value="TreeGrafter"/>
</dbReference>
<feature type="region of interest" description="Disordered" evidence="4">
    <location>
        <begin position="1"/>
        <end position="31"/>
    </location>
</feature>
<comment type="similarity">
    <text evidence="2">Belongs to the NOC2 family.</text>
</comment>
<dbReference type="PANTHER" id="PTHR12687">
    <property type="entry name" value="NUCLEOLAR COMPLEX 2 AND RAD4-RELATED"/>
    <property type="match status" value="1"/>
</dbReference>
<sequence length="290" mass="32555">EDDNSSAVDDNESFASVDDLDADEEAHKMDLESLKEVDPKFYKYLQENDKELLEFGNEPEEIKDAEDVDVEVDEAGIAMEEEEDEITVPSTAKEVMKEMLHAWQRRLLLAFRVAVHMNEEDGTQYAYSIGSSAVYNKLVVAALKYTSIVLSHHLPYKTLPDRCYKPPAQTKKHSTLQKMTLSFFGNVLHLLSQLPDGDMKLLILSESTKVIPYIVSSRKVVKDYLKQLLAGSMTDLCLSRPLFTGNDGAHLPSINLMKNSAMELYTLDHEAAYQHAFRISASSPSTSGKV</sequence>
<gene>
    <name evidence="5" type="ORF">DACRYDRAFT_20741</name>
</gene>
<evidence type="ECO:0000256" key="1">
    <source>
        <dbReference type="ARBA" id="ARBA00004123"/>
    </source>
</evidence>
<evidence type="ECO:0000256" key="2">
    <source>
        <dbReference type="ARBA" id="ARBA00005907"/>
    </source>
</evidence>
<reference evidence="5 6" key="1">
    <citation type="journal article" date="2012" name="Science">
        <title>The Paleozoic origin of enzymatic lignin decomposition reconstructed from 31 fungal genomes.</title>
        <authorList>
            <person name="Floudas D."/>
            <person name="Binder M."/>
            <person name="Riley R."/>
            <person name="Barry K."/>
            <person name="Blanchette R.A."/>
            <person name="Henrissat B."/>
            <person name="Martinez A.T."/>
            <person name="Otillar R."/>
            <person name="Spatafora J.W."/>
            <person name="Yadav J.S."/>
            <person name="Aerts A."/>
            <person name="Benoit I."/>
            <person name="Boyd A."/>
            <person name="Carlson A."/>
            <person name="Copeland A."/>
            <person name="Coutinho P.M."/>
            <person name="de Vries R.P."/>
            <person name="Ferreira P."/>
            <person name="Findley K."/>
            <person name="Foster B."/>
            <person name="Gaskell J."/>
            <person name="Glotzer D."/>
            <person name="Gorecki P."/>
            <person name="Heitman J."/>
            <person name="Hesse C."/>
            <person name="Hori C."/>
            <person name="Igarashi K."/>
            <person name="Jurgens J.A."/>
            <person name="Kallen N."/>
            <person name="Kersten P."/>
            <person name="Kohler A."/>
            <person name="Kuees U."/>
            <person name="Kumar T.K.A."/>
            <person name="Kuo A."/>
            <person name="LaButti K."/>
            <person name="Larrondo L.F."/>
            <person name="Lindquist E."/>
            <person name="Ling A."/>
            <person name="Lombard V."/>
            <person name="Lucas S."/>
            <person name="Lundell T."/>
            <person name="Martin R."/>
            <person name="McLaughlin D.J."/>
            <person name="Morgenstern I."/>
            <person name="Morin E."/>
            <person name="Murat C."/>
            <person name="Nagy L.G."/>
            <person name="Nolan M."/>
            <person name="Ohm R.A."/>
            <person name="Patyshakuliyeva A."/>
            <person name="Rokas A."/>
            <person name="Ruiz-Duenas F.J."/>
            <person name="Sabat G."/>
            <person name="Salamov A."/>
            <person name="Samejima M."/>
            <person name="Schmutz J."/>
            <person name="Slot J.C."/>
            <person name="St John F."/>
            <person name="Stenlid J."/>
            <person name="Sun H."/>
            <person name="Sun S."/>
            <person name="Syed K."/>
            <person name="Tsang A."/>
            <person name="Wiebenga A."/>
            <person name="Young D."/>
            <person name="Pisabarro A."/>
            <person name="Eastwood D.C."/>
            <person name="Martin F."/>
            <person name="Cullen D."/>
            <person name="Grigoriev I.V."/>
            <person name="Hibbett D.S."/>
        </authorList>
    </citation>
    <scope>NUCLEOTIDE SEQUENCE [LARGE SCALE GENOMIC DNA]</scope>
    <source>
        <strain evidence="5 6">DJM-731 SS1</strain>
    </source>
</reference>
<organism evidence="5 6">
    <name type="scientific">Dacryopinax primogenitus (strain DJM 731)</name>
    <name type="common">Brown rot fungus</name>
    <dbReference type="NCBI Taxonomy" id="1858805"/>
    <lineage>
        <taxon>Eukaryota</taxon>
        <taxon>Fungi</taxon>
        <taxon>Dikarya</taxon>
        <taxon>Basidiomycota</taxon>
        <taxon>Agaricomycotina</taxon>
        <taxon>Dacrymycetes</taxon>
        <taxon>Dacrymycetales</taxon>
        <taxon>Dacrymycetaceae</taxon>
        <taxon>Dacryopinax</taxon>
    </lineage>
</organism>
<dbReference type="HOGENOM" id="CLU_961547_0_0_1"/>
<dbReference type="GeneID" id="63687122"/>
<evidence type="ECO:0000313" key="6">
    <source>
        <dbReference type="Proteomes" id="UP000030653"/>
    </source>
</evidence>
<dbReference type="GO" id="GO:0005730">
    <property type="term" value="C:nucleolus"/>
    <property type="evidence" value="ECO:0007669"/>
    <property type="project" value="TreeGrafter"/>
</dbReference>
<dbReference type="AlphaFoldDB" id="M5G7D9"/>
<protein>
    <submittedName>
        <fullName evidence="5">Uncharacterized protein</fullName>
    </submittedName>
</protein>
<accession>M5G7D9</accession>
<comment type="subcellular location">
    <subcellularLocation>
        <location evidence="1">Nucleus</location>
    </subcellularLocation>
</comment>
<evidence type="ECO:0000313" key="5">
    <source>
        <dbReference type="EMBL" id="EJU04105.1"/>
    </source>
</evidence>
<dbReference type="RefSeq" id="XP_040630999.1">
    <property type="nucleotide sequence ID" value="XM_040772060.1"/>
</dbReference>
<proteinExistence type="inferred from homology"/>
<feature type="compositionally biased region" description="Acidic residues" evidence="4">
    <location>
        <begin position="1"/>
        <end position="24"/>
    </location>
</feature>
<dbReference type="GO" id="GO:0042273">
    <property type="term" value="P:ribosomal large subunit biogenesis"/>
    <property type="evidence" value="ECO:0007669"/>
    <property type="project" value="TreeGrafter"/>
</dbReference>
<keyword evidence="6" id="KW-1185">Reference proteome</keyword>
<dbReference type="GO" id="GO:0005654">
    <property type="term" value="C:nucleoplasm"/>
    <property type="evidence" value="ECO:0007669"/>
    <property type="project" value="TreeGrafter"/>
</dbReference>
<dbReference type="PANTHER" id="PTHR12687:SF4">
    <property type="entry name" value="NUCLEOLAR COMPLEX PROTEIN 2 HOMOLOG"/>
    <property type="match status" value="1"/>
</dbReference>
<keyword evidence="3" id="KW-0539">Nucleus</keyword>
<dbReference type="OrthoDB" id="10266662at2759"/>
<dbReference type="GO" id="GO:0030690">
    <property type="term" value="C:Noc1p-Noc2p complex"/>
    <property type="evidence" value="ECO:0007669"/>
    <property type="project" value="TreeGrafter"/>
</dbReference>